<protein>
    <submittedName>
        <fullName evidence="2">Uncharacterized protein</fullName>
    </submittedName>
</protein>
<feature type="signal peptide" evidence="1">
    <location>
        <begin position="1"/>
        <end position="22"/>
    </location>
</feature>
<dbReference type="AlphaFoldDB" id="A0AAN9G5G9"/>
<evidence type="ECO:0000256" key="1">
    <source>
        <dbReference type="SAM" id="SignalP"/>
    </source>
</evidence>
<evidence type="ECO:0000313" key="3">
    <source>
        <dbReference type="Proteomes" id="UP001374579"/>
    </source>
</evidence>
<comment type="caution">
    <text evidence="2">The sequence shown here is derived from an EMBL/GenBank/DDBJ whole genome shotgun (WGS) entry which is preliminary data.</text>
</comment>
<feature type="chain" id="PRO_5042957564" evidence="1">
    <location>
        <begin position="23"/>
        <end position="209"/>
    </location>
</feature>
<reference evidence="2 3" key="1">
    <citation type="submission" date="2024-02" db="EMBL/GenBank/DDBJ databases">
        <title>Chromosome-scale genome assembly of the rough periwinkle Littorina saxatilis.</title>
        <authorList>
            <person name="De Jode A."/>
            <person name="Faria R."/>
            <person name="Formenti G."/>
            <person name="Sims Y."/>
            <person name="Smith T.P."/>
            <person name="Tracey A."/>
            <person name="Wood J.M.D."/>
            <person name="Zagrodzka Z.B."/>
            <person name="Johannesson K."/>
            <person name="Butlin R.K."/>
            <person name="Leder E.H."/>
        </authorList>
    </citation>
    <scope>NUCLEOTIDE SEQUENCE [LARGE SCALE GENOMIC DNA]</scope>
    <source>
        <strain evidence="2">Snail1</strain>
        <tissue evidence="2">Muscle</tissue>
    </source>
</reference>
<sequence>MKVATGLTLFLVTLLVFIDADATRTVKISSNAKHTVYYNWTERLTGNGLNVHAAAIKGTLLNVIMTSIGSGLWLSSGSEYGQFTPSITAYHFNQDSMMGIVSYGTPTRCFIGPISDNVTFASTAAILASRNGTAVTVDKKKVYLNTTGFVSSAVIRHLNSTKSLLLYFLDDQCDSLSTIYHSETLEDALPDDTLIVNTLTQEVHIKVNP</sequence>
<name>A0AAN9G5G9_9CAEN</name>
<dbReference type="EMBL" id="JBAMIC010000018">
    <property type="protein sequence ID" value="KAK7094670.1"/>
    <property type="molecule type" value="Genomic_DNA"/>
</dbReference>
<evidence type="ECO:0000313" key="2">
    <source>
        <dbReference type="EMBL" id="KAK7094670.1"/>
    </source>
</evidence>
<gene>
    <name evidence="2" type="ORF">V1264_006189</name>
</gene>
<keyword evidence="3" id="KW-1185">Reference proteome</keyword>
<accession>A0AAN9G5G9</accession>
<dbReference type="Proteomes" id="UP001374579">
    <property type="component" value="Unassembled WGS sequence"/>
</dbReference>
<proteinExistence type="predicted"/>
<keyword evidence="1" id="KW-0732">Signal</keyword>
<organism evidence="2 3">
    <name type="scientific">Littorina saxatilis</name>
    <dbReference type="NCBI Taxonomy" id="31220"/>
    <lineage>
        <taxon>Eukaryota</taxon>
        <taxon>Metazoa</taxon>
        <taxon>Spiralia</taxon>
        <taxon>Lophotrochozoa</taxon>
        <taxon>Mollusca</taxon>
        <taxon>Gastropoda</taxon>
        <taxon>Caenogastropoda</taxon>
        <taxon>Littorinimorpha</taxon>
        <taxon>Littorinoidea</taxon>
        <taxon>Littorinidae</taxon>
        <taxon>Littorina</taxon>
    </lineage>
</organism>